<feature type="compositionally biased region" description="Low complexity" evidence="1">
    <location>
        <begin position="1"/>
        <end position="17"/>
    </location>
</feature>
<dbReference type="AlphaFoldDB" id="A0AAC9LGZ4"/>
<dbReference type="Proteomes" id="UP000185511">
    <property type="component" value="Chromosome"/>
</dbReference>
<protein>
    <submittedName>
        <fullName evidence="2">Uncharacterized protein</fullName>
    </submittedName>
</protein>
<evidence type="ECO:0000313" key="2">
    <source>
        <dbReference type="EMBL" id="APU16139.1"/>
    </source>
</evidence>
<gene>
    <name evidence="2" type="ORF">UA74_20570</name>
</gene>
<evidence type="ECO:0000313" key="3">
    <source>
        <dbReference type="Proteomes" id="UP000185511"/>
    </source>
</evidence>
<feature type="region of interest" description="Disordered" evidence="1">
    <location>
        <begin position="1"/>
        <end position="32"/>
    </location>
</feature>
<keyword evidence="3" id="KW-1185">Reference proteome</keyword>
<dbReference type="KEGG" id="acad:UA74_20570"/>
<dbReference type="EMBL" id="CP016076">
    <property type="protein sequence ID" value="APU16139.1"/>
    <property type="molecule type" value="Genomic_DNA"/>
</dbReference>
<accession>A0AAC9LGZ4</accession>
<name>A0AAC9LGZ4_9PSEU</name>
<reference evidence="3" key="1">
    <citation type="submission" date="2016-06" db="EMBL/GenBank/DDBJ databases">
        <title>Complete genome sequence of Actinoalloteichus fjordicus DSM 46855 (=ADI127-17), type strain of the new species Actinoalloteichus fjordicus.</title>
        <authorList>
            <person name="Ruckert C."/>
            <person name="Nouioui I."/>
            <person name="Willmese J."/>
            <person name="van Wezel G."/>
            <person name="Klenk H.-P."/>
            <person name="Kalinowski J."/>
            <person name="Zotchev S.B."/>
        </authorList>
    </citation>
    <scope>NUCLEOTIDE SEQUENCE [LARGE SCALE GENOMIC DNA]</scope>
    <source>
        <strain evidence="3">ADI127-7</strain>
    </source>
</reference>
<sequence>MTAPTSSTVSTVDTASSRADGDPQAETPFAPASLVTIRSAAAPSPLRYPPPLEKVTG</sequence>
<proteinExistence type="predicted"/>
<organism evidence="2 3">
    <name type="scientific">Actinoalloteichus fjordicus</name>
    <dbReference type="NCBI Taxonomy" id="1612552"/>
    <lineage>
        <taxon>Bacteria</taxon>
        <taxon>Bacillati</taxon>
        <taxon>Actinomycetota</taxon>
        <taxon>Actinomycetes</taxon>
        <taxon>Pseudonocardiales</taxon>
        <taxon>Pseudonocardiaceae</taxon>
        <taxon>Actinoalloteichus</taxon>
    </lineage>
</organism>
<evidence type="ECO:0000256" key="1">
    <source>
        <dbReference type="SAM" id="MobiDB-lite"/>
    </source>
</evidence>